<dbReference type="EMBL" id="JADFTS010000008">
    <property type="protein sequence ID" value="KAF9593724.1"/>
    <property type="molecule type" value="Genomic_DNA"/>
</dbReference>
<proteinExistence type="predicted"/>
<protein>
    <submittedName>
        <fullName evidence="1">Uncharacterized protein</fullName>
    </submittedName>
</protein>
<keyword evidence="2" id="KW-1185">Reference proteome</keyword>
<sequence>MKKMDKFTDLVKKLANETKVQLRELCTSKGTDFVNARDEFIQLFLEEDGVEIGDKQKASLVKLDDVVQKSGVVDGVKGNEDGGVINMDDIDKLKSDDVSDKASLVKKDDVVLKLGLTYATELDKWDPADFQYPFQNPLSVIDHNQLKELDHKSEPALLVDFTQPTMQELGAQVQIPGERKGVDVLAIKLLIDKEASGGHFLVKADYLKNVTKLVKYGQKIIFCEKDGSTVYCAVSQKYEVKLFVFQRGWSQKLLPEEGCSSQRPSRARISRGNFLYSIL</sequence>
<reference evidence="1 2" key="1">
    <citation type="submission" date="2020-10" db="EMBL/GenBank/DDBJ databases">
        <title>The Coptis chinensis genome and diversification of protoberbering-type alkaloids.</title>
        <authorList>
            <person name="Wang B."/>
            <person name="Shu S."/>
            <person name="Song C."/>
            <person name="Liu Y."/>
        </authorList>
    </citation>
    <scope>NUCLEOTIDE SEQUENCE [LARGE SCALE GENOMIC DNA]</scope>
    <source>
        <strain evidence="1">HL-2020</strain>
        <tissue evidence="1">Leaf</tissue>
    </source>
</reference>
<name>A0A835LJA5_9MAGN</name>
<organism evidence="1 2">
    <name type="scientific">Coptis chinensis</name>
    <dbReference type="NCBI Taxonomy" id="261450"/>
    <lineage>
        <taxon>Eukaryota</taxon>
        <taxon>Viridiplantae</taxon>
        <taxon>Streptophyta</taxon>
        <taxon>Embryophyta</taxon>
        <taxon>Tracheophyta</taxon>
        <taxon>Spermatophyta</taxon>
        <taxon>Magnoliopsida</taxon>
        <taxon>Ranunculales</taxon>
        <taxon>Ranunculaceae</taxon>
        <taxon>Coptidoideae</taxon>
        <taxon>Coptis</taxon>
    </lineage>
</organism>
<accession>A0A835LJA5</accession>
<dbReference type="Proteomes" id="UP000631114">
    <property type="component" value="Unassembled WGS sequence"/>
</dbReference>
<dbReference type="AlphaFoldDB" id="A0A835LJA5"/>
<gene>
    <name evidence="1" type="ORF">IFM89_024728</name>
</gene>
<evidence type="ECO:0000313" key="2">
    <source>
        <dbReference type="Proteomes" id="UP000631114"/>
    </source>
</evidence>
<comment type="caution">
    <text evidence="1">The sequence shown here is derived from an EMBL/GenBank/DDBJ whole genome shotgun (WGS) entry which is preliminary data.</text>
</comment>
<evidence type="ECO:0000313" key="1">
    <source>
        <dbReference type="EMBL" id="KAF9593724.1"/>
    </source>
</evidence>